<dbReference type="RefSeq" id="XP_019032673.1">
    <property type="nucleotide sequence ID" value="XM_019175570.1"/>
</dbReference>
<gene>
    <name evidence="2" type="ORF">L198_03440</name>
</gene>
<organism evidence="2 3">
    <name type="scientific">Cryptococcus wingfieldii CBS 7118</name>
    <dbReference type="NCBI Taxonomy" id="1295528"/>
    <lineage>
        <taxon>Eukaryota</taxon>
        <taxon>Fungi</taxon>
        <taxon>Dikarya</taxon>
        <taxon>Basidiomycota</taxon>
        <taxon>Agaricomycotina</taxon>
        <taxon>Tremellomycetes</taxon>
        <taxon>Tremellales</taxon>
        <taxon>Cryptococcaceae</taxon>
        <taxon>Cryptococcus</taxon>
    </lineage>
</organism>
<feature type="region of interest" description="Disordered" evidence="1">
    <location>
        <begin position="819"/>
        <end position="947"/>
    </location>
</feature>
<protein>
    <submittedName>
        <fullName evidence="2">Uncharacterized protein</fullName>
    </submittedName>
</protein>
<feature type="compositionally biased region" description="Basic and acidic residues" evidence="1">
    <location>
        <begin position="106"/>
        <end position="120"/>
    </location>
</feature>
<feature type="compositionally biased region" description="Polar residues" evidence="1">
    <location>
        <begin position="1345"/>
        <end position="1368"/>
    </location>
</feature>
<feature type="compositionally biased region" description="Basic and acidic residues" evidence="1">
    <location>
        <begin position="227"/>
        <end position="247"/>
    </location>
</feature>
<feature type="region of interest" description="Disordered" evidence="1">
    <location>
        <begin position="364"/>
        <end position="574"/>
    </location>
</feature>
<feature type="compositionally biased region" description="Low complexity" evidence="1">
    <location>
        <begin position="1637"/>
        <end position="1648"/>
    </location>
</feature>
<dbReference type="EMBL" id="AWGH01000008">
    <property type="protein sequence ID" value="ODN99596.1"/>
    <property type="molecule type" value="Genomic_DNA"/>
</dbReference>
<keyword evidence="3" id="KW-1185">Reference proteome</keyword>
<feature type="compositionally biased region" description="Polar residues" evidence="1">
    <location>
        <begin position="536"/>
        <end position="549"/>
    </location>
</feature>
<feature type="region of interest" description="Disordered" evidence="1">
    <location>
        <begin position="1252"/>
        <end position="1314"/>
    </location>
</feature>
<feature type="region of interest" description="Disordered" evidence="1">
    <location>
        <begin position="1333"/>
        <end position="1368"/>
    </location>
</feature>
<feature type="compositionally biased region" description="Pro residues" evidence="1">
    <location>
        <begin position="1037"/>
        <end position="1047"/>
    </location>
</feature>
<feature type="compositionally biased region" description="Polar residues" evidence="1">
    <location>
        <begin position="1303"/>
        <end position="1314"/>
    </location>
</feature>
<feature type="region of interest" description="Disordered" evidence="1">
    <location>
        <begin position="619"/>
        <end position="666"/>
    </location>
</feature>
<feature type="region of interest" description="Disordered" evidence="1">
    <location>
        <begin position="1"/>
        <end position="44"/>
    </location>
</feature>
<sequence>MDRLFRKKTSEKRPKSKKGKSEAPSKLGNAGIPDDNSRVAEPAPSLDLDFRSSLMLPSLSQRFSVLMPSLSTAPEESLRALLASQRARSNGPALTMEEEEMLIAELRGDEEGVDEREKKSPGLGSPGQISLFNHSSTFLTSSVSSPSLLTSSDDGGSSSPLHSATNFTGSPPPTSTSFSSFKTFGVGSSPEQPSESFSKAKGMSYGISGGINLRDGEYMRRAKKHASSKDLKASPSAKSEKTAREENGVPSMISSEKANAYYKGYHTRISHSPTRSEVTATPTSSGPYGGPQSRPLPTVVTQQPEPNSPDSPSFPQRKQRKSLLSNLSAAQAKRISMALEEIGGELQRGSSLVRKDTLRKAVVEEESRADNEEVLASEDSQGALATLSELEIDPSRRPDVLSEGETSHSATSSVFPFKTSPTNSTFTGSTIAGTTEPGSPSRLPPSPRSHNLRAVIDDDVPPVPKPINTPTRTTPVRHQYSLSNASSSSTPTQVPPNPAYVPGQPRPIRSHHHSVSSTSSSRAGTPSGPSPLDALKNSSRSGTPRSQSPLDALRASTSTTFSDVTSVTPSPLQNYALDSARTGSLMRSRSLQTSNPSRPVGLDLVRRRAGTVVLGETVTPPRRLTSPHGARRGSENEDIAEEDEDVVEHEDEESTPELRQVSSRHSVVVSGYDHDTATTVVSRALVNEHLPIPGDHIERTVSAQGTIKTQEDTPNLSPRASSDTLDSDYAPESDDTQWIDVLGSRSRESLVIENMEYAQDDPEGMLRKMSGLGAEELAILQGKLVAKAKSEREAMGLGDSPMIPATPNMPVSVQSAVQRSMSPAVMTPPTFSSISTSGSRAASPHGTAGFSTPPPHSADHILVKQPLPAVPSRPPPPAPASIASSRPLSLETKDALVTSPAAPELTNNDLETEKERDFRTRIAVATASLNRNPPEQGGSLGRKNTKRGMGIVISGPKLLSSTAKVPVVPLSPDNPHTIDPAMAKSLEKTSGSGSKMSQRWRKLMRKGPSITNSEVFKQTHQESPAPQSAPIQAMRSQPPPSLTPSPVPASLIQRSNSQAAGRTLEAPIALREDSVPPPSAPPNLNMFRFPSDKVESQNMEAKPSTEHAQQLPTPPSTAPPTAHGSQASDSTVAKFLEAGRQLGLSEKQLNEMLIHKGMVSRPSDIPKHFPQSHAAPESSAASQQSLPADPLFAKERKGGLLRSLSKKARDLPNRVRTPESRRETGTPTTQAEPNQDRTILRRTMIMPDGLVIVPSTPQKGGDAVPGSPNSSSLGRLPSHRQPSIRRKPVNLSKEDRELVSHSPPATQPNFNFDNVSSRGTLTKLEGQGLGLLDPGTALGGDSMKSRSNATGSLSGRSVSAMSHRSSTGGSVLDMYGNTGTGGQEVLQESPDGAQKAGASLVAEQGPAQAVEIREYADGRVIWSIVDALRTSVTNSVDGEDYYFNRNHSRTSSYASTSYASTRRDSVMTGFDSDVFTNDNRAGPMGGKIYALSNRQSYRKSLAKPRPPTDIYFTSSRDVADLIDHLSRDLEASHGRIGILPSDQSPNPEEHTAFDHIYDQGQTPPSPSGNSQFEDAPSPAPIPRRASRAPTFRPPSSASALAAVGGTGPKRQPSLKLRQFGHSAQPSVASTMAEDARSASSRSFASSVSGMGDRPVEDRLQDLIERMRSAGAGR</sequence>
<feature type="compositionally biased region" description="Basic residues" evidence="1">
    <location>
        <begin position="1"/>
        <end position="18"/>
    </location>
</feature>
<feature type="compositionally biased region" description="Polar residues" evidence="1">
    <location>
        <begin position="1559"/>
        <end position="1572"/>
    </location>
</feature>
<feature type="compositionally biased region" description="Low complexity" evidence="1">
    <location>
        <begin position="1171"/>
        <end position="1188"/>
    </location>
</feature>
<feature type="region of interest" description="Disordered" evidence="1">
    <location>
        <begin position="704"/>
        <end position="735"/>
    </location>
</feature>
<feature type="region of interest" description="Disordered" evidence="1">
    <location>
        <begin position="966"/>
        <end position="1129"/>
    </location>
</feature>
<feature type="compositionally biased region" description="Polar residues" evidence="1">
    <location>
        <begin position="407"/>
        <end position="438"/>
    </location>
</feature>
<reference evidence="2 3" key="1">
    <citation type="submission" date="2016-06" db="EMBL/GenBank/DDBJ databases">
        <title>Evolution of pathogenesis and genome organization in the Tremellales.</title>
        <authorList>
            <person name="Cuomo C."/>
            <person name="Litvintseva A."/>
            <person name="Heitman J."/>
            <person name="Chen Y."/>
            <person name="Sun S."/>
            <person name="Springer D."/>
            <person name="Dromer F."/>
            <person name="Young S."/>
            <person name="Zeng Q."/>
            <person name="Chapman S."/>
            <person name="Gujja S."/>
            <person name="Saif S."/>
            <person name="Birren B."/>
        </authorList>
    </citation>
    <scope>NUCLEOTIDE SEQUENCE [LARGE SCALE GENOMIC DNA]</scope>
    <source>
        <strain evidence="2 3">CBS 7118</strain>
    </source>
</reference>
<feature type="compositionally biased region" description="Basic and acidic residues" evidence="1">
    <location>
        <begin position="911"/>
        <end position="920"/>
    </location>
</feature>
<feature type="compositionally biased region" description="Basic and acidic residues" evidence="1">
    <location>
        <begin position="1207"/>
        <end position="1224"/>
    </location>
</feature>
<evidence type="ECO:0000256" key="1">
    <source>
        <dbReference type="SAM" id="MobiDB-lite"/>
    </source>
</evidence>
<feature type="compositionally biased region" description="Low complexity" evidence="1">
    <location>
        <begin position="134"/>
        <end position="189"/>
    </location>
</feature>
<feature type="region of interest" description="Disordered" evidence="1">
    <location>
        <begin position="1556"/>
        <end position="1656"/>
    </location>
</feature>
<feature type="compositionally biased region" description="Polar residues" evidence="1">
    <location>
        <begin position="270"/>
        <end position="286"/>
    </location>
</feature>
<feature type="region of interest" description="Disordered" evidence="1">
    <location>
        <begin position="1160"/>
        <end position="1239"/>
    </location>
</feature>
<dbReference type="OrthoDB" id="3259825at2759"/>
<feature type="compositionally biased region" description="Pro residues" evidence="1">
    <location>
        <begin position="868"/>
        <end position="879"/>
    </location>
</feature>
<evidence type="ECO:0000313" key="3">
    <source>
        <dbReference type="Proteomes" id="UP000094819"/>
    </source>
</evidence>
<feature type="compositionally biased region" description="Polar residues" evidence="1">
    <location>
        <begin position="299"/>
        <end position="327"/>
    </location>
</feature>
<feature type="compositionally biased region" description="Low complexity" evidence="1">
    <location>
        <begin position="880"/>
        <end position="890"/>
    </location>
</feature>
<comment type="caution">
    <text evidence="2">The sequence shown here is derived from an EMBL/GenBank/DDBJ whole genome shotgun (WGS) entry which is preliminary data.</text>
</comment>
<dbReference type="Proteomes" id="UP000094819">
    <property type="component" value="Unassembled WGS sequence"/>
</dbReference>
<feature type="compositionally biased region" description="Low complexity" evidence="1">
    <location>
        <begin position="515"/>
        <end position="531"/>
    </location>
</feature>
<accession>A0A1E3JHM7</accession>
<dbReference type="GeneID" id="30192653"/>
<feature type="compositionally biased region" description="Polar residues" evidence="1">
    <location>
        <begin position="988"/>
        <end position="997"/>
    </location>
</feature>
<feature type="compositionally biased region" description="Polar residues" evidence="1">
    <location>
        <begin position="1009"/>
        <end position="1030"/>
    </location>
</feature>
<feature type="compositionally biased region" description="Polar residues" evidence="1">
    <location>
        <begin position="704"/>
        <end position="724"/>
    </location>
</feature>
<evidence type="ECO:0000313" key="2">
    <source>
        <dbReference type="EMBL" id="ODN99596.1"/>
    </source>
</evidence>
<feature type="compositionally biased region" description="Low complexity" evidence="1">
    <location>
        <begin position="556"/>
        <end position="571"/>
    </location>
</feature>
<feature type="compositionally biased region" description="Acidic residues" evidence="1">
    <location>
        <begin position="725"/>
        <end position="735"/>
    </location>
</feature>
<name>A0A1E3JHM7_9TREE</name>
<feature type="compositionally biased region" description="Low complexity" evidence="1">
    <location>
        <begin position="827"/>
        <end position="844"/>
    </location>
</feature>
<feature type="region of interest" description="Disordered" evidence="1">
    <location>
        <begin position="106"/>
        <end position="327"/>
    </location>
</feature>
<feature type="compositionally biased region" description="Acidic residues" evidence="1">
    <location>
        <begin position="636"/>
        <end position="655"/>
    </location>
</feature>
<proteinExistence type="predicted"/>